<gene>
    <name evidence="3" type="ORF">BSTAB16_7309</name>
</gene>
<evidence type="ECO:0000256" key="2">
    <source>
        <dbReference type="SAM" id="SignalP"/>
    </source>
</evidence>
<feature type="region of interest" description="Disordered" evidence="1">
    <location>
        <begin position="33"/>
        <end position="54"/>
    </location>
</feature>
<dbReference type="EMBL" id="LR025744">
    <property type="protein sequence ID" value="VBB17094.1"/>
    <property type="molecule type" value="Genomic_DNA"/>
</dbReference>
<accession>A0AAJ5NEQ8</accession>
<keyword evidence="2" id="KW-0732">Signal</keyword>
<evidence type="ECO:0000313" key="3">
    <source>
        <dbReference type="EMBL" id="VBB17094.1"/>
    </source>
</evidence>
<sequence length="186" mass="20221">MKTRDLAAAAVIAGVAALPVSSWADTATSPFDTASHAVPDRPAANASGSPAHRATANVEDDYLTDFTDTIGGIDSDGDGVRDDVRKYIDDQYPDPMQRSAMLRYAAAQRDFMMRGESRASAVDGLTRVFRSLECLRQLMGQWGSDQSQVVFAMMLNTKERWIANGHAMVNASGHVYMQSRDDPCAQ</sequence>
<name>A0AAJ5NEQ8_9BURK</name>
<organism evidence="3 4">
    <name type="scientific">Burkholderia stabilis</name>
    <dbReference type="NCBI Taxonomy" id="95485"/>
    <lineage>
        <taxon>Bacteria</taxon>
        <taxon>Pseudomonadati</taxon>
        <taxon>Pseudomonadota</taxon>
        <taxon>Betaproteobacteria</taxon>
        <taxon>Burkholderiales</taxon>
        <taxon>Burkholderiaceae</taxon>
        <taxon>Burkholderia</taxon>
        <taxon>Burkholderia cepacia complex</taxon>
    </lineage>
</organism>
<evidence type="ECO:0000256" key="1">
    <source>
        <dbReference type="SAM" id="MobiDB-lite"/>
    </source>
</evidence>
<dbReference type="AlphaFoldDB" id="A0AAJ5NEQ8"/>
<evidence type="ECO:0000313" key="4">
    <source>
        <dbReference type="Proteomes" id="UP000268684"/>
    </source>
</evidence>
<dbReference type="Proteomes" id="UP000268684">
    <property type="component" value="Chromosome III"/>
</dbReference>
<proteinExistence type="predicted"/>
<feature type="chain" id="PRO_5042528192" evidence="2">
    <location>
        <begin position="25"/>
        <end position="186"/>
    </location>
</feature>
<reference evidence="3 4" key="1">
    <citation type="submission" date="2017-11" db="EMBL/GenBank/DDBJ databases">
        <authorList>
            <person name="Seth-Smith MB H."/>
        </authorList>
    </citation>
    <scope>NUCLEOTIDE SEQUENCE [LARGE SCALE GENOMIC DNA]</scope>
    <source>
        <strain evidence="3">E</strain>
    </source>
</reference>
<protein>
    <submittedName>
        <fullName evidence="3">Uncharacterized protein</fullName>
    </submittedName>
</protein>
<feature type="signal peptide" evidence="2">
    <location>
        <begin position="1"/>
        <end position="24"/>
    </location>
</feature>
<keyword evidence="4" id="KW-1185">Reference proteome</keyword>
<dbReference type="RefSeq" id="WP_122173637.1">
    <property type="nucleotide sequence ID" value="NZ_LR025744.1"/>
</dbReference>
<dbReference type="GeneID" id="71059705"/>